<evidence type="ECO:0000313" key="3">
    <source>
        <dbReference type="EMBL" id="PWC04579.1"/>
    </source>
</evidence>
<reference evidence="4" key="1">
    <citation type="submission" date="2018-04" db="EMBL/GenBank/DDBJ databases">
        <authorList>
            <person name="Liu S."/>
            <person name="Wang Z."/>
            <person name="Li J."/>
        </authorList>
    </citation>
    <scope>NUCLEOTIDE SEQUENCE [LARGE SCALE GENOMIC DNA]</scope>
    <source>
        <strain evidence="4">622</strain>
    </source>
</reference>
<protein>
    <recommendedName>
        <fullName evidence="5">Mucin-associated surface protein</fullName>
    </recommendedName>
</protein>
<dbReference type="EMBL" id="QEFB01000018">
    <property type="protein sequence ID" value="PWC04579.1"/>
    <property type="molecule type" value="Genomic_DNA"/>
</dbReference>
<keyword evidence="4" id="KW-1185">Reference proteome</keyword>
<gene>
    <name evidence="3" type="ORF">DF223_14075</name>
</gene>
<accession>A0A2U1TA64</accession>
<feature type="chain" id="PRO_5039361918" description="Mucin-associated surface protein" evidence="2">
    <location>
        <begin position="27"/>
        <end position="185"/>
    </location>
</feature>
<feature type="compositionally biased region" description="Low complexity" evidence="1">
    <location>
        <begin position="121"/>
        <end position="131"/>
    </location>
</feature>
<evidence type="ECO:0000256" key="2">
    <source>
        <dbReference type="SAM" id="SignalP"/>
    </source>
</evidence>
<dbReference type="AlphaFoldDB" id="A0A2U1TA64"/>
<dbReference type="RefSeq" id="WP_146188156.1">
    <property type="nucleotide sequence ID" value="NZ_QEFB01000018.1"/>
</dbReference>
<evidence type="ECO:0000256" key="1">
    <source>
        <dbReference type="SAM" id="MobiDB-lite"/>
    </source>
</evidence>
<proteinExistence type="predicted"/>
<evidence type="ECO:0000313" key="4">
    <source>
        <dbReference type="Proteomes" id="UP000244962"/>
    </source>
</evidence>
<evidence type="ECO:0008006" key="5">
    <source>
        <dbReference type="Google" id="ProtNLM"/>
    </source>
</evidence>
<sequence length="185" mass="19219">MSTRFTARPRSRVAPLMLASALGVVALTGCQSSAPDLDADAATRFQATVLTVTQAVADGELQLARDTLTTFDTELEEAAADGSVSFARHKRIDAALAAVLADVDAALAAQAPAPVEPEPQPTTTVTPVSPTTPVPDEENEDEPDESEPDESEPDGPGNGNGNNEKEPKAPKEPKEPKAPKAKPGE</sequence>
<dbReference type="Proteomes" id="UP000244962">
    <property type="component" value="Unassembled WGS sequence"/>
</dbReference>
<dbReference type="PROSITE" id="PS51257">
    <property type="entry name" value="PROKAR_LIPOPROTEIN"/>
    <property type="match status" value="1"/>
</dbReference>
<organism evidence="3 4">
    <name type="scientific">Mycetocola zhujimingii</name>
    <dbReference type="NCBI Taxonomy" id="2079792"/>
    <lineage>
        <taxon>Bacteria</taxon>
        <taxon>Bacillati</taxon>
        <taxon>Actinomycetota</taxon>
        <taxon>Actinomycetes</taxon>
        <taxon>Micrococcales</taxon>
        <taxon>Microbacteriaceae</taxon>
        <taxon>Mycetocola</taxon>
    </lineage>
</organism>
<name>A0A2U1TA64_9MICO</name>
<feature type="compositionally biased region" description="Basic and acidic residues" evidence="1">
    <location>
        <begin position="163"/>
        <end position="185"/>
    </location>
</feature>
<feature type="compositionally biased region" description="Acidic residues" evidence="1">
    <location>
        <begin position="135"/>
        <end position="153"/>
    </location>
</feature>
<comment type="caution">
    <text evidence="3">The sequence shown here is derived from an EMBL/GenBank/DDBJ whole genome shotgun (WGS) entry which is preliminary data.</text>
</comment>
<feature type="signal peptide" evidence="2">
    <location>
        <begin position="1"/>
        <end position="26"/>
    </location>
</feature>
<keyword evidence="2" id="KW-0732">Signal</keyword>
<feature type="region of interest" description="Disordered" evidence="1">
    <location>
        <begin position="112"/>
        <end position="185"/>
    </location>
</feature>